<organism evidence="14 15">
    <name type="scientific">Popillia japonica</name>
    <name type="common">Japanese beetle</name>
    <dbReference type="NCBI Taxonomy" id="7064"/>
    <lineage>
        <taxon>Eukaryota</taxon>
        <taxon>Metazoa</taxon>
        <taxon>Ecdysozoa</taxon>
        <taxon>Arthropoda</taxon>
        <taxon>Hexapoda</taxon>
        <taxon>Insecta</taxon>
        <taxon>Pterygota</taxon>
        <taxon>Neoptera</taxon>
        <taxon>Endopterygota</taxon>
        <taxon>Coleoptera</taxon>
        <taxon>Polyphaga</taxon>
        <taxon>Scarabaeiformia</taxon>
        <taxon>Scarabaeidae</taxon>
        <taxon>Rutelinae</taxon>
        <taxon>Popillia</taxon>
    </lineage>
</organism>
<feature type="repeat" description="WD" evidence="11">
    <location>
        <begin position="479"/>
        <end position="510"/>
    </location>
</feature>
<dbReference type="InterPro" id="IPR059157">
    <property type="entry name" value="WDR36-Utp21_N"/>
</dbReference>
<dbReference type="Gene3D" id="2.130.10.10">
    <property type="entry name" value="YVTN repeat-like/Quinoprotein amine dehydrogenase"/>
    <property type="match status" value="2"/>
</dbReference>
<comment type="subcellular location">
    <subcellularLocation>
        <location evidence="1">Mitochondrion inner membrane</location>
        <topology evidence="1">Multi-pass membrane protein</topology>
    </subcellularLocation>
</comment>
<evidence type="ECO:0000256" key="10">
    <source>
        <dbReference type="ARBA" id="ARBA00023136"/>
    </source>
</evidence>
<dbReference type="GO" id="GO:0006364">
    <property type="term" value="P:rRNA processing"/>
    <property type="evidence" value="ECO:0007669"/>
    <property type="project" value="InterPro"/>
</dbReference>
<comment type="similarity">
    <text evidence="2">Belongs to the mitochondrial pyruvate carrier (MPC) (TC 2.A.105) family.</text>
</comment>
<dbReference type="Pfam" id="PF25171">
    <property type="entry name" value="Beta-prop_WDR36-Utp21_1st"/>
    <property type="match status" value="1"/>
</dbReference>
<keyword evidence="7" id="KW-0999">Mitochondrion inner membrane</keyword>
<dbReference type="GO" id="GO:0032040">
    <property type="term" value="C:small-subunit processome"/>
    <property type="evidence" value="ECO:0007669"/>
    <property type="project" value="InterPro"/>
</dbReference>
<feature type="repeat" description="WD" evidence="11">
    <location>
        <begin position="564"/>
        <end position="605"/>
    </location>
</feature>
<dbReference type="SUPFAM" id="SSF50978">
    <property type="entry name" value="WD40 repeat-like"/>
    <property type="match status" value="1"/>
</dbReference>
<reference evidence="14 15" key="1">
    <citation type="journal article" date="2024" name="BMC Genomics">
        <title>De novo assembly and annotation of Popillia japonica's genome with initial clues to its potential as an invasive pest.</title>
        <authorList>
            <person name="Cucini C."/>
            <person name="Boschi S."/>
            <person name="Funari R."/>
            <person name="Cardaioli E."/>
            <person name="Iannotti N."/>
            <person name="Marturano G."/>
            <person name="Paoli F."/>
            <person name="Bruttini M."/>
            <person name="Carapelli A."/>
            <person name="Frati F."/>
            <person name="Nardi F."/>
        </authorList>
    </citation>
    <scope>NUCLEOTIDE SEQUENCE [LARGE SCALE GENOMIC DNA]</scope>
    <source>
        <strain evidence="14">DMR45628</strain>
    </source>
</reference>
<evidence type="ECO:0000256" key="8">
    <source>
        <dbReference type="ARBA" id="ARBA00022989"/>
    </source>
</evidence>
<dbReference type="Pfam" id="PF25168">
    <property type="entry name" value="Beta-prop_WDR36-Utp21_2nd"/>
    <property type="match status" value="1"/>
</dbReference>
<dbReference type="GO" id="GO:0005743">
    <property type="term" value="C:mitochondrial inner membrane"/>
    <property type="evidence" value="ECO:0007669"/>
    <property type="project" value="UniProtKB-SubCell"/>
</dbReference>
<evidence type="ECO:0000256" key="4">
    <source>
        <dbReference type="ARBA" id="ARBA00022574"/>
    </source>
</evidence>
<dbReference type="Proteomes" id="UP001458880">
    <property type="component" value="Unassembled WGS sequence"/>
</dbReference>
<evidence type="ECO:0000256" key="5">
    <source>
        <dbReference type="ARBA" id="ARBA00022692"/>
    </source>
</evidence>
<dbReference type="InterPro" id="IPR019775">
    <property type="entry name" value="WD40_repeat_CS"/>
</dbReference>
<evidence type="ECO:0000256" key="3">
    <source>
        <dbReference type="ARBA" id="ARBA00022448"/>
    </source>
</evidence>
<keyword evidence="3" id="KW-0813">Transport</keyword>
<keyword evidence="9" id="KW-0496">Mitochondrion</keyword>
<keyword evidence="5" id="KW-0812">Transmembrane</keyword>
<dbReference type="Pfam" id="PF03650">
    <property type="entry name" value="MPC"/>
    <property type="match status" value="1"/>
</dbReference>
<evidence type="ECO:0000256" key="2">
    <source>
        <dbReference type="ARBA" id="ARBA00006416"/>
    </source>
</evidence>
<protein>
    <submittedName>
        <fullName evidence="14">Utp21 specific WD40 associated putative domain</fullName>
    </submittedName>
</protein>
<comment type="caution">
    <text evidence="14">The sequence shown here is derived from an EMBL/GenBank/DDBJ whole genome shotgun (WGS) entry which is preliminary data.</text>
</comment>
<keyword evidence="6" id="KW-0677">Repeat</keyword>
<dbReference type="SUPFAM" id="SSF50998">
    <property type="entry name" value="Quinoprotein alcohol dehydrogenase-like"/>
    <property type="match status" value="1"/>
</dbReference>
<dbReference type="GO" id="GO:0034388">
    <property type="term" value="C:Pwp2p-containing subcomplex of 90S preribosome"/>
    <property type="evidence" value="ECO:0007669"/>
    <property type="project" value="TreeGrafter"/>
</dbReference>
<name>A0AAW1JZX3_POPJA</name>
<keyword evidence="4 11" id="KW-0853">WD repeat</keyword>
<dbReference type="InterPro" id="IPR005336">
    <property type="entry name" value="MPC"/>
</dbReference>
<evidence type="ECO:0000313" key="15">
    <source>
        <dbReference type="Proteomes" id="UP001458880"/>
    </source>
</evidence>
<feature type="domain" description="WDR36/Utp21 C-terminal" evidence="12">
    <location>
        <begin position="687"/>
        <end position="888"/>
    </location>
</feature>
<dbReference type="GO" id="GO:0006850">
    <property type="term" value="P:pyruvate import into mitochondria"/>
    <property type="evidence" value="ECO:0007669"/>
    <property type="project" value="InterPro"/>
</dbReference>
<dbReference type="InterPro" id="IPR015943">
    <property type="entry name" value="WD40/YVTN_repeat-like_dom_sf"/>
</dbReference>
<dbReference type="PANTHER" id="PTHR22840">
    <property type="entry name" value="WD REPEAT-CONTAINING PROTEIN 36"/>
    <property type="match status" value="1"/>
</dbReference>
<evidence type="ECO:0000256" key="11">
    <source>
        <dbReference type="PROSITE-ProRule" id="PRU00221"/>
    </source>
</evidence>
<evidence type="ECO:0000259" key="12">
    <source>
        <dbReference type="Pfam" id="PF04192"/>
    </source>
</evidence>
<keyword evidence="10" id="KW-0472">Membrane</keyword>
<dbReference type="PANTHER" id="PTHR22840:SF12">
    <property type="entry name" value="WD REPEAT-CONTAINING PROTEIN 36"/>
    <property type="match status" value="1"/>
</dbReference>
<dbReference type="InterPro" id="IPR001680">
    <property type="entry name" value="WD40_rpt"/>
</dbReference>
<accession>A0AAW1JZX3</accession>
<evidence type="ECO:0000256" key="7">
    <source>
        <dbReference type="ARBA" id="ARBA00022792"/>
    </source>
</evidence>
<dbReference type="PROSITE" id="PS50082">
    <property type="entry name" value="WD_REPEATS_2"/>
    <property type="match status" value="3"/>
</dbReference>
<keyword evidence="15" id="KW-1185">Reference proteome</keyword>
<gene>
    <name evidence="14" type="ORF">QE152_g26082</name>
</gene>
<dbReference type="AlphaFoldDB" id="A0AAW1JZX3"/>
<dbReference type="SMART" id="SM00320">
    <property type="entry name" value="WD40"/>
    <property type="match status" value="10"/>
</dbReference>
<evidence type="ECO:0000256" key="6">
    <source>
        <dbReference type="ARBA" id="ARBA00022737"/>
    </source>
</evidence>
<evidence type="ECO:0000256" key="9">
    <source>
        <dbReference type="ARBA" id="ARBA00023128"/>
    </source>
</evidence>
<evidence type="ECO:0000313" key="14">
    <source>
        <dbReference type="EMBL" id="KAK9710349.1"/>
    </source>
</evidence>
<dbReference type="InterPro" id="IPR007319">
    <property type="entry name" value="WDR36/Utp21_C"/>
</dbReference>
<sequence>MSEGSKIFLPCRGLGYVSNHIPLQVRYIKSRKENLIVTCIGKSFHTYGISHFGLLSVSGLHPSDITCMTTDAFHVYTACNNTIYAWRRGTELKHTYKGHNKPIRHMLTFGPHLISIDDSSILKVWDIKGESEFLELTFNNETFEITSILHPATYINKILLGSQQGAMQIWNINTSKLIYSFKGWESGISCLEQAPALDVVAVGLYSGKIVLHNLKYDETVMEFYQDWGSVTSISFRTDGFPIMATGSVKGHVVFWNLDKRKVETQLLAAHDDAVTGMVCLPNEPLIITSSPDNTLKLWIFDMSDGGARLLRIREGHSSPPSFIRYHGANGHNILSCAGDSTLRIFNTQTEMFNKSLGKASYNRKISKKRGRAVEDPLKMPPIIEFTAETTRDKEWDNIAAIHLGLPMLTTWSYDKLKMGDLKLLPERLYKKNNTSGAEVIATCVCSTHCGNFVIVGYSSGNVDRFNMQSGIWKHEYGDPKAHKGPVRGIATDTLNQVTVTGSTDNVIKFWPFKIKSKTPLKLLKIEEAVSFFRTHTDSSILVVALEDFSILIIDIDTKTAIRKFIGHRAQITDATISPNSRWLTTSSMDCSIRTWDILSSQLIDQFCTETPCISLSMSPTGEALATAHVDYLGIFLWSNKTLYSRISFKALSAESEPPLIKLPAVQRTDHEDIQENNYENEEFMSAEQINAQLITLSGLPTSRWQNLLNLDVIKKRNKPKAPPKTPKAAPFFLPTLPSLSLQFDLANAQKNSESKLLIPENVLNLSELGQLIQKTVDTDDFTNVIDKLKEYGPSKIDYEIRALGPEGGGSITVMLQFFKCIEFMIKTNKDFELAQAYLNVFLKSHGLTISAEETLRNYLPNIQSCLSIGWQKIQEKLFYCTCIVQSLKTIVNVTQVKTKVTAKMSAGLGKKLFEHLKSKDFRNYLMSTHFWGPLANWGIPLAAIADFRKDPKFISGKMTIALCLYSAMFMRFAWVVQPQNMLLFACHFTNEGAQLTQLTRFCMYHYMPKEEKKE</sequence>
<evidence type="ECO:0000256" key="1">
    <source>
        <dbReference type="ARBA" id="ARBA00004448"/>
    </source>
</evidence>
<feature type="repeat" description="WD" evidence="11">
    <location>
        <begin position="267"/>
        <end position="298"/>
    </location>
</feature>
<dbReference type="InterPro" id="IPR011047">
    <property type="entry name" value="Quinoprotein_ADH-like_sf"/>
</dbReference>
<dbReference type="FunFam" id="2.130.10.10:FF:000109">
    <property type="entry name" value="WD repeat domain 36"/>
    <property type="match status" value="1"/>
</dbReference>
<dbReference type="PROSITE" id="PS50294">
    <property type="entry name" value="WD_REPEATS_REGION"/>
    <property type="match status" value="2"/>
</dbReference>
<evidence type="ECO:0000259" key="13">
    <source>
        <dbReference type="Pfam" id="PF25171"/>
    </source>
</evidence>
<feature type="domain" description="WDR36/Utp21 N-terminal" evidence="13">
    <location>
        <begin position="36"/>
        <end position="301"/>
    </location>
</feature>
<keyword evidence="8" id="KW-1133">Transmembrane helix</keyword>
<proteinExistence type="inferred from homology"/>
<dbReference type="PROSITE" id="PS00678">
    <property type="entry name" value="WD_REPEATS_1"/>
    <property type="match status" value="1"/>
</dbReference>
<dbReference type="Pfam" id="PF04192">
    <property type="entry name" value="Utp21"/>
    <property type="match status" value="1"/>
</dbReference>
<dbReference type="EMBL" id="JASPKY010000294">
    <property type="protein sequence ID" value="KAK9710349.1"/>
    <property type="molecule type" value="Genomic_DNA"/>
</dbReference>
<dbReference type="InterPro" id="IPR036322">
    <property type="entry name" value="WD40_repeat_dom_sf"/>
</dbReference>